<evidence type="ECO:0000256" key="1">
    <source>
        <dbReference type="ARBA" id="ARBA00001033"/>
    </source>
</evidence>
<evidence type="ECO:0000313" key="9">
    <source>
        <dbReference type="EMBL" id="TBH81150.1"/>
    </source>
</evidence>
<dbReference type="Proteomes" id="UP000292919">
    <property type="component" value="Unassembled WGS sequence"/>
</dbReference>
<dbReference type="GO" id="GO:0008934">
    <property type="term" value="F:inositol monophosphate 1-phosphatase activity"/>
    <property type="evidence" value="ECO:0007669"/>
    <property type="project" value="InterPro"/>
</dbReference>
<feature type="binding site" evidence="7">
    <location>
        <position position="85"/>
    </location>
    <ligand>
        <name>Mg(2+)</name>
        <dbReference type="ChEBI" id="CHEBI:18420"/>
        <label>1</label>
        <note>catalytic</note>
    </ligand>
</feature>
<evidence type="ECO:0000256" key="7">
    <source>
        <dbReference type="PIRSR" id="PIRSR600760-2"/>
    </source>
</evidence>
<dbReference type="AlphaFoldDB" id="A0A6H3F776"/>
<dbReference type="InterPro" id="IPR020550">
    <property type="entry name" value="Inositol_monophosphatase_CS"/>
</dbReference>
<dbReference type="SUPFAM" id="SSF56655">
    <property type="entry name" value="Carbohydrate phosphatase"/>
    <property type="match status" value="1"/>
</dbReference>
<dbReference type="InterPro" id="IPR020583">
    <property type="entry name" value="Inositol_monoP_metal-BS"/>
</dbReference>
<evidence type="ECO:0000256" key="4">
    <source>
        <dbReference type="ARBA" id="ARBA00022723"/>
    </source>
</evidence>
<dbReference type="GO" id="GO:0006020">
    <property type="term" value="P:inositol metabolic process"/>
    <property type="evidence" value="ECO:0007669"/>
    <property type="project" value="TreeGrafter"/>
</dbReference>
<dbReference type="PRINTS" id="PR00377">
    <property type="entry name" value="IMPHPHTASES"/>
</dbReference>
<dbReference type="Pfam" id="PF00459">
    <property type="entry name" value="Inositol_P"/>
    <property type="match status" value="1"/>
</dbReference>
<feature type="binding site" evidence="7">
    <location>
        <position position="68"/>
    </location>
    <ligand>
        <name>Mg(2+)</name>
        <dbReference type="ChEBI" id="CHEBI:18420"/>
        <label>1</label>
        <note>catalytic</note>
    </ligand>
</feature>
<evidence type="ECO:0000313" key="10">
    <source>
        <dbReference type="Proteomes" id="UP000292919"/>
    </source>
</evidence>
<dbReference type="InterPro" id="IPR033942">
    <property type="entry name" value="IMPase"/>
</dbReference>
<reference evidence="9 10" key="1">
    <citation type="submission" date="2018-12" db="EMBL/GenBank/DDBJ databases">
        <title>First genome draft of Desulfovibrio legallis sp. nov.</title>
        <authorList>
            <person name="Ben Dhia O."/>
            <person name="Najjari A."/>
            <person name="Ferjani R."/>
            <person name="Fhoula I."/>
            <person name="Fardeau M.-L."/>
            <person name="Boudabbous A."/>
            <person name="Ouzari H.I."/>
        </authorList>
    </citation>
    <scope>NUCLEOTIDE SEQUENCE [LARGE SCALE GENOMIC DNA]</scope>
    <source>
        <strain evidence="9 10">H1T</strain>
    </source>
</reference>
<gene>
    <name evidence="9" type="ORF">EB812_03430</name>
</gene>
<dbReference type="Gene3D" id="3.40.190.80">
    <property type="match status" value="1"/>
</dbReference>
<dbReference type="RefSeq" id="WP_118230016.1">
    <property type="nucleotide sequence ID" value="NZ_JAQDZC010000009.1"/>
</dbReference>
<evidence type="ECO:0000256" key="6">
    <source>
        <dbReference type="ARBA" id="ARBA00022842"/>
    </source>
</evidence>
<dbReference type="InterPro" id="IPR022337">
    <property type="entry name" value="Inositol_monophosphatase_SuhB"/>
</dbReference>
<dbReference type="GO" id="GO:0046854">
    <property type="term" value="P:phosphatidylinositol phosphate biosynthetic process"/>
    <property type="evidence" value="ECO:0007669"/>
    <property type="project" value="InterPro"/>
</dbReference>
<keyword evidence="5 8" id="KW-0378">Hydrolase</keyword>
<name>A0A6H3F776_9BACT</name>
<dbReference type="Gene3D" id="3.30.540.10">
    <property type="entry name" value="Fructose-1,6-Bisphosphatase, subunit A, domain 1"/>
    <property type="match status" value="1"/>
</dbReference>
<feature type="binding site" evidence="7">
    <location>
        <position position="88"/>
    </location>
    <ligand>
        <name>Mg(2+)</name>
        <dbReference type="ChEBI" id="CHEBI:18420"/>
        <label>1</label>
        <note>catalytic</note>
    </ligand>
</feature>
<dbReference type="EMBL" id="SIXC01000003">
    <property type="protein sequence ID" value="TBH81150.1"/>
    <property type="molecule type" value="Genomic_DNA"/>
</dbReference>
<dbReference type="GO" id="GO:0046872">
    <property type="term" value="F:metal ion binding"/>
    <property type="evidence" value="ECO:0007669"/>
    <property type="project" value="UniProtKB-KW"/>
</dbReference>
<dbReference type="PROSITE" id="PS00630">
    <property type="entry name" value="IMP_2"/>
    <property type="match status" value="1"/>
</dbReference>
<comment type="cofactor">
    <cofactor evidence="2 7 8">
        <name>Mg(2+)</name>
        <dbReference type="ChEBI" id="CHEBI:18420"/>
    </cofactor>
</comment>
<keyword evidence="10" id="KW-1185">Reference proteome</keyword>
<dbReference type="PANTHER" id="PTHR20854:SF4">
    <property type="entry name" value="INOSITOL-1-MONOPHOSPHATASE-RELATED"/>
    <property type="match status" value="1"/>
</dbReference>
<dbReference type="EC" id="3.1.3.25" evidence="8"/>
<comment type="similarity">
    <text evidence="3 8">Belongs to the inositol monophosphatase superfamily.</text>
</comment>
<dbReference type="CDD" id="cd01639">
    <property type="entry name" value="IMPase"/>
    <property type="match status" value="1"/>
</dbReference>
<proteinExistence type="inferred from homology"/>
<dbReference type="InterPro" id="IPR000760">
    <property type="entry name" value="Inositol_monophosphatase-like"/>
</dbReference>
<protein>
    <recommendedName>
        <fullName evidence="8">Inositol-1-monophosphatase</fullName>
        <ecNumber evidence="8">3.1.3.25</ecNumber>
    </recommendedName>
</protein>
<keyword evidence="6 7" id="KW-0460">Magnesium</keyword>
<feature type="binding site" evidence="7">
    <location>
        <position position="213"/>
    </location>
    <ligand>
        <name>Mg(2+)</name>
        <dbReference type="ChEBI" id="CHEBI:18420"/>
        <label>1</label>
        <note>catalytic</note>
    </ligand>
</feature>
<dbReference type="PROSITE" id="PS00629">
    <property type="entry name" value="IMP_1"/>
    <property type="match status" value="1"/>
</dbReference>
<accession>A0A6H3F776</accession>
<dbReference type="PANTHER" id="PTHR20854">
    <property type="entry name" value="INOSITOL MONOPHOSPHATASE"/>
    <property type="match status" value="1"/>
</dbReference>
<dbReference type="FunFam" id="3.30.540.10:FF:000003">
    <property type="entry name" value="Inositol-1-monophosphatase"/>
    <property type="match status" value="1"/>
</dbReference>
<dbReference type="GO" id="GO:0007165">
    <property type="term" value="P:signal transduction"/>
    <property type="evidence" value="ECO:0007669"/>
    <property type="project" value="TreeGrafter"/>
</dbReference>
<comment type="caution">
    <text evidence="9">The sequence shown here is derived from an EMBL/GenBank/DDBJ whole genome shotgun (WGS) entry which is preliminary data.</text>
</comment>
<keyword evidence="4 7" id="KW-0479">Metal-binding</keyword>
<evidence type="ECO:0000256" key="5">
    <source>
        <dbReference type="ARBA" id="ARBA00022801"/>
    </source>
</evidence>
<dbReference type="PRINTS" id="PR01959">
    <property type="entry name" value="SBIMPHPHTASE"/>
</dbReference>
<organism evidence="9 10">
    <name type="scientific">Desulfovibrio legallii</name>
    <dbReference type="NCBI Taxonomy" id="571438"/>
    <lineage>
        <taxon>Bacteria</taxon>
        <taxon>Pseudomonadati</taxon>
        <taxon>Thermodesulfobacteriota</taxon>
        <taxon>Desulfovibrionia</taxon>
        <taxon>Desulfovibrionales</taxon>
        <taxon>Desulfovibrionaceae</taxon>
        <taxon>Desulfovibrio</taxon>
    </lineage>
</organism>
<evidence type="ECO:0000256" key="8">
    <source>
        <dbReference type="RuleBase" id="RU364068"/>
    </source>
</evidence>
<evidence type="ECO:0000256" key="2">
    <source>
        <dbReference type="ARBA" id="ARBA00001946"/>
    </source>
</evidence>
<evidence type="ECO:0000256" key="3">
    <source>
        <dbReference type="ARBA" id="ARBA00009759"/>
    </source>
</evidence>
<comment type="catalytic activity">
    <reaction evidence="1 8">
        <text>a myo-inositol phosphate + H2O = myo-inositol + phosphate</text>
        <dbReference type="Rhea" id="RHEA:24056"/>
        <dbReference type="ChEBI" id="CHEBI:15377"/>
        <dbReference type="ChEBI" id="CHEBI:17268"/>
        <dbReference type="ChEBI" id="CHEBI:43474"/>
        <dbReference type="ChEBI" id="CHEBI:84139"/>
        <dbReference type="EC" id="3.1.3.25"/>
    </reaction>
</comment>
<sequence>MKAWTSLWRDCVEIVRQSGGIVREHWSRPSEVRHKGRIDLVTQTDLAVEAFLKERLGALLPEAAFLAEESSRADAEPTGLCWIIDPVDGTTNFVHRIPQVGTSVALWHEGRAELGVVNVPMLDQCFYAARGEGAFCNEAPIAVSRAAALADALVGTGFPYDFTDRLDRVLDRLQLALPRTQGLRRMGAASVDLAYVACGKLDIFYEEGLKPWDFAAGVLLVEEAGGRVSNLTGAPLRFGQTVLASNGLLHAQAVDLLGPTSED</sequence>